<keyword evidence="1" id="KW-0732">Signal</keyword>
<dbReference type="EMBL" id="ADAS02000013">
    <property type="protein sequence ID" value="OAV97383.1"/>
    <property type="molecule type" value="Genomic_DNA"/>
</dbReference>
<gene>
    <name evidence="2" type="ORF">PTTG_26038</name>
</gene>
<reference evidence="3 4" key="3">
    <citation type="journal article" date="2017" name="G3 (Bethesda)">
        <title>Comparative analysis highlights variable genome content of wheat rusts and divergence of the mating loci.</title>
        <authorList>
            <person name="Cuomo C.A."/>
            <person name="Bakkeren G."/>
            <person name="Khalil H.B."/>
            <person name="Panwar V."/>
            <person name="Joly D."/>
            <person name="Linning R."/>
            <person name="Sakthikumar S."/>
            <person name="Song X."/>
            <person name="Adiconis X."/>
            <person name="Fan L."/>
            <person name="Goldberg J.M."/>
            <person name="Levin J.Z."/>
            <person name="Young S."/>
            <person name="Zeng Q."/>
            <person name="Anikster Y."/>
            <person name="Bruce M."/>
            <person name="Wang M."/>
            <person name="Yin C."/>
            <person name="McCallum B."/>
            <person name="Szabo L.J."/>
            <person name="Hulbert S."/>
            <person name="Chen X."/>
            <person name="Fellers J.P."/>
        </authorList>
    </citation>
    <scope>NUCLEOTIDE SEQUENCE</scope>
    <source>
        <strain evidence="3">isolate 1-1 / race 1 (BBBD)</strain>
        <strain evidence="4">Isolate 1-1 / race 1 (BBBD)</strain>
    </source>
</reference>
<evidence type="ECO:0000256" key="1">
    <source>
        <dbReference type="SAM" id="SignalP"/>
    </source>
</evidence>
<dbReference type="VEuPathDB" id="FungiDB:PTTG_26038"/>
<reference evidence="2" key="2">
    <citation type="submission" date="2016-05" db="EMBL/GenBank/DDBJ databases">
        <title>Comparative analysis highlights variable genome content of wheat rusts and divergence of the mating loci.</title>
        <authorList>
            <person name="Cuomo C.A."/>
            <person name="Bakkeren G."/>
            <person name="Szabo L."/>
            <person name="Khalil H."/>
            <person name="Joly D."/>
            <person name="Goldberg J."/>
            <person name="Young S."/>
            <person name="Zeng Q."/>
            <person name="Fellers J."/>
        </authorList>
    </citation>
    <scope>NUCLEOTIDE SEQUENCE [LARGE SCALE GENOMIC DNA]</scope>
    <source>
        <strain evidence="2">1-1 BBBD Race 1</strain>
    </source>
</reference>
<feature type="signal peptide" evidence="1">
    <location>
        <begin position="1"/>
        <end position="23"/>
    </location>
</feature>
<name>A0A180GZE0_PUCT1</name>
<accession>A0A180GZE0</accession>
<dbReference type="AlphaFoldDB" id="A0A180GZE0"/>
<reference evidence="2" key="1">
    <citation type="submission" date="2009-11" db="EMBL/GenBank/DDBJ databases">
        <authorList>
            <consortium name="The Broad Institute Genome Sequencing Platform"/>
            <person name="Ward D."/>
            <person name="Feldgarden M."/>
            <person name="Earl A."/>
            <person name="Young S.K."/>
            <person name="Zeng Q."/>
            <person name="Koehrsen M."/>
            <person name="Alvarado L."/>
            <person name="Berlin A."/>
            <person name="Bochicchio J."/>
            <person name="Borenstein D."/>
            <person name="Chapman S.B."/>
            <person name="Chen Z."/>
            <person name="Engels R."/>
            <person name="Freedman E."/>
            <person name="Gellesch M."/>
            <person name="Goldberg J."/>
            <person name="Griggs A."/>
            <person name="Gujja S."/>
            <person name="Heilman E."/>
            <person name="Heiman D."/>
            <person name="Hepburn T."/>
            <person name="Howarth C."/>
            <person name="Jen D."/>
            <person name="Larson L."/>
            <person name="Lewis B."/>
            <person name="Mehta T."/>
            <person name="Park D."/>
            <person name="Pearson M."/>
            <person name="Roberts A."/>
            <person name="Saif S."/>
            <person name="Shea T."/>
            <person name="Shenoy N."/>
            <person name="Sisk P."/>
            <person name="Stolte C."/>
            <person name="Sykes S."/>
            <person name="Thomson T."/>
            <person name="Walk T."/>
            <person name="White J."/>
            <person name="Yandava C."/>
            <person name="Izard J."/>
            <person name="Baranova O.V."/>
            <person name="Blanton J.M."/>
            <person name="Tanner A.C."/>
            <person name="Dewhirst F.E."/>
            <person name="Haas B."/>
            <person name="Nusbaum C."/>
            <person name="Birren B."/>
        </authorList>
    </citation>
    <scope>NUCLEOTIDE SEQUENCE [LARGE SCALE GENOMIC DNA]</scope>
    <source>
        <strain evidence="2">1-1 BBBD Race 1</strain>
    </source>
</reference>
<dbReference type="OrthoDB" id="2504822at2759"/>
<dbReference type="Proteomes" id="UP000005240">
    <property type="component" value="Unassembled WGS sequence"/>
</dbReference>
<evidence type="ECO:0000313" key="3">
    <source>
        <dbReference type="EnsemblFungi" id="PTTG_26038-t43_1-p1"/>
    </source>
</evidence>
<protein>
    <submittedName>
        <fullName evidence="2 3">Uncharacterized protein</fullName>
    </submittedName>
</protein>
<evidence type="ECO:0000313" key="2">
    <source>
        <dbReference type="EMBL" id="OAV97383.1"/>
    </source>
</evidence>
<sequence>MNSTYFLRGILLLAHLFHDRASAAYRTQEYGEIAEIGRVDSIESVHAPLLMKSVQEPSSHRKGRLSSIHQKIKGLRTSSQENGPIEVDKELRVWLDKIYKPDGGIELFLISGRAGTPFRRIQRPESFKVYATEIEPVRKLIEQFKADPESPYMRNLVHDVMWEIFTMTGKNDEELAKIATCAKALADVTNAKQSDINKLTEFEKVNRESFTFHLKPWTAHRKSVNKKASLLLHYLAQMLSGGLPSIPWEINWNIIRGIKGPKTRSAENDPVKVAKELKVWLDSIYNPEGGIELFLITGQAGNPLKRIQPPKSFTAHATAIEPVRKLMEQFTADPKDESIQNLVHDVMWEIFRMSGKNDEELAKIATCAKALADVSKAGQSDINKLAEFEQANRHHLTTHFQFISPWTSYLCPPVNRQVWNLLRSLEIMLTGGYH</sequence>
<reference evidence="3" key="4">
    <citation type="submission" date="2025-05" db="UniProtKB">
        <authorList>
            <consortium name="EnsemblFungi"/>
        </authorList>
    </citation>
    <scope>IDENTIFICATION</scope>
    <source>
        <strain evidence="3">isolate 1-1 / race 1 (BBBD)</strain>
    </source>
</reference>
<dbReference type="EnsemblFungi" id="PTTG_26038-t43_1">
    <property type="protein sequence ID" value="PTTG_26038-t43_1-p1"/>
    <property type="gene ID" value="PTTG_26038"/>
</dbReference>
<proteinExistence type="predicted"/>
<evidence type="ECO:0000313" key="4">
    <source>
        <dbReference type="Proteomes" id="UP000005240"/>
    </source>
</evidence>
<keyword evidence="4" id="KW-1185">Reference proteome</keyword>
<feature type="chain" id="PRO_5008110469" evidence="1">
    <location>
        <begin position="24"/>
        <end position="434"/>
    </location>
</feature>
<organism evidence="2">
    <name type="scientific">Puccinia triticina (isolate 1-1 / race 1 (BBBD))</name>
    <name type="common">Brown leaf rust fungus</name>
    <dbReference type="NCBI Taxonomy" id="630390"/>
    <lineage>
        <taxon>Eukaryota</taxon>
        <taxon>Fungi</taxon>
        <taxon>Dikarya</taxon>
        <taxon>Basidiomycota</taxon>
        <taxon>Pucciniomycotina</taxon>
        <taxon>Pucciniomycetes</taxon>
        <taxon>Pucciniales</taxon>
        <taxon>Pucciniaceae</taxon>
        <taxon>Puccinia</taxon>
    </lineage>
</organism>